<dbReference type="GeneID" id="77931931"/>
<reference evidence="1" key="1">
    <citation type="submission" date="2021-03" db="EMBL/GenBank/DDBJ databases">
        <authorList>
            <person name="Pedlow M.R."/>
            <person name="Nance H.A."/>
            <person name="Bradley A.M."/>
            <person name="Brown C.A."/>
            <person name="Channell S.A."/>
            <person name="Forbes A.M."/>
            <person name="Lovell B."/>
            <person name="Mcdonald B.E."/>
            <person name="Silva M.B."/>
            <person name="White G.J."/>
            <person name="Zack K.M."/>
            <person name="Garlena R.A."/>
            <person name="Russell D.A."/>
            <person name="Jacobs-Sera D."/>
            <person name="Hatfull G.F."/>
        </authorList>
    </citation>
    <scope>NUCLEOTIDE SEQUENCE</scope>
</reference>
<accession>A0A8F3E2U5</accession>
<organism evidence="1 2">
    <name type="scientific">Arthrobacter phage Persistence</name>
    <dbReference type="NCBI Taxonomy" id="2836007"/>
    <lineage>
        <taxon>Viruses</taxon>
        <taxon>Duplodnaviria</taxon>
        <taxon>Heunggongvirae</taxon>
        <taxon>Uroviricota</taxon>
        <taxon>Caudoviricetes</taxon>
        <taxon>Persistencevirus</taxon>
        <taxon>Persistencevirus persistence</taxon>
    </lineage>
</organism>
<proteinExistence type="predicted"/>
<sequence length="47" mass="5245">MKSGYPSPEAWLAVVLRDEIEQLQCAVRKLEHNAGYWDGVAEARVAS</sequence>
<dbReference type="RefSeq" id="YP_010656056.1">
    <property type="nucleotide sequence ID" value="NC_070834.1"/>
</dbReference>
<name>A0A8F3E2U5_9CAUD</name>
<dbReference type="KEGG" id="vg:77931931"/>
<evidence type="ECO:0000313" key="2">
    <source>
        <dbReference type="Proteomes" id="UP000693837"/>
    </source>
</evidence>
<keyword evidence="2" id="KW-1185">Reference proteome</keyword>
<dbReference type="Proteomes" id="UP000693837">
    <property type="component" value="Segment"/>
</dbReference>
<protein>
    <submittedName>
        <fullName evidence="1">Uncharacterized protein</fullName>
    </submittedName>
</protein>
<dbReference type="EMBL" id="MW712719">
    <property type="protein sequence ID" value="QWY79684.1"/>
    <property type="molecule type" value="Genomic_DNA"/>
</dbReference>
<evidence type="ECO:0000313" key="1">
    <source>
        <dbReference type="EMBL" id="QWY79684.1"/>
    </source>
</evidence>
<gene>
    <name evidence="1" type="primary">55</name>
    <name evidence="1" type="ORF">SEA_PERSISTENCE_55</name>
</gene>